<dbReference type="PANTHER" id="PTHR10302">
    <property type="entry name" value="SINGLE-STRANDED DNA-BINDING PROTEIN"/>
    <property type="match status" value="1"/>
</dbReference>
<sequence length="159" mass="18081">MLRRFSAIILGCKPLTLRLQSAVLRTQYNNYASKPDEIDVDETDSMVESDMPREASLAKCTIMGRLGRDPKVLTSKKGQDFVSLTIATNRGQATDWHNALAFPEKTMSYIVNNLKVGDRVLVMGTLSQRPEDRQYTVLIDSINKIQSRKKREVMEEEEI</sequence>
<evidence type="ECO:0000313" key="3">
    <source>
        <dbReference type="EMBL" id="KAH3888812.1"/>
    </source>
</evidence>
<dbReference type="GO" id="GO:0006264">
    <property type="term" value="P:mitochondrial DNA replication"/>
    <property type="evidence" value="ECO:0007669"/>
    <property type="project" value="TreeGrafter"/>
</dbReference>
<comment type="caution">
    <text evidence="3">The sequence shown here is derived from an EMBL/GenBank/DDBJ whole genome shotgun (WGS) entry which is preliminary data.</text>
</comment>
<dbReference type="AlphaFoldDB" id="A0A9D4S3R5"/>
<reference evidence="3" key="2">
    <citation type="submission" date="2020-11" db="EMBL/GenBank/DDBJ databases">
        <authorList>
            <person name="McCartney M.A."/>
            <person name="Auch B."/>
            <person name="Kono T."/>
            <person name="Mallez S."/>
            <person name="Becker A."/>
            <person name="Gohl D.M."/>
            <person name="Silverstein K.A.T."/>
            <person name="Koren S."/>
            <person name="Bechman K.B."/>
            <person name="Herman A."/>
            <person name="Abrahante J.E."/>
            <person name="Garbe J."/>
        </authorList>
    </citation>
    <scope>NUCLEOTIDE SEQUENCE</scope>
    <source>
        <strain evidence="3">Duluth1</strain>
        <tissue evidence="3">Whole animal</tissue>
    </source>
</reference>
<dbReference type="CDD" id="cd04496">
    <property type="entry name" value="SSB_OBF"/>
    <property type="match status" value="1"/>
</dbReference>
<keyword evidence="4" id="KW-1185">Reference proteome</keyword>
<organism evidence="3 4">
    <name type="scientific">Dreissena polymorpha</name>
    <name type="common">Zebra mussel</name>
    <name type="synonym">Mytilus polymorpha</name>
    <dbReference type="NCBI Taxonomy" id="45954"/>
    <lineage>
        <taxon>Eukaryota</taxon>
        <taxon>Metazoa</taxon>
        <taxon>Spiralia</taxon>
        <taxon>Lophotrochozoa</taxon>
        <taxon>Mollusca</taxon>
        <taxon>Bivalvia</taxon>
        <taxon>Autobranchia</taxon>
        <taxon>Heteroconchia</taxon>
        <taxon>Euheterodonta</taxon>
        <taxon>Imparidentia</taxon>
        <taxon>Neoheterodontei</taxon>
        <taxon>Myida</taxon>
        <taxon>Dreissenoidea</taxon>
        <taxon>Dreissenidae</taxon>
        <taxon>Dreissena</taxon>
    </lineage>
</organism>
<dbReference type="InterPro" id="IPR012340">
    <property type="entry name" value="NA-bd_OB-fold"/>
</dbReference>
<dbReference type="InterPro" id="IPR011344">
    <property type="entry name" value="ssDNA-bd"/>
</dbReference>
<dbReference type="GO" id="GO:0042645">
    <property type="term" value="C:mitochondrial nucleoid"/>
    <property type="evidence" value="ECO:0007669"/>
    <property type="project" value="TreeGrafter"/>
</dbReference>
<evidence type="ECO:0000256" key="1">
    <source>
        <dbReference type="ARBA" id="ARBA00023125"/>
    </source>
</evidence>
<keyword evidence="1 2" id="KW-0238">DNA-binding</keyword>
<proteinExistence type="predicted"/>
<gene>
    <name evidence="3" type="ORF">DPMN_012850</name>
</gene>
<dbReference type="EMBL" id="JAIWYP010000001">
    <property type="protein sequence ID" value="KAH3888812.1"/>
    <property type="molecule type" value="Genomic_DNA"/>
</dbReference>
<dbReference type="SUPFAM" id="SSF50249">
    <property type="entry name" value="Nucleic acid-binding proteins"/>
    <property type="match status" value="1"/>
</dbReference>
<dbReference type="Proteomes" id="UP000828390">
    <property type="component" value="Unassembled WGS sequence"/>
</dbReference>
<dbReference type="InterPro" id="IPR000424">
    <property type="entry name" value="Primosome_PriB/ssb"/>
</dbReference>
<dbReference type="OrthoDB" id="1078367at2759"/>
<dbReference type="GO" id="GO:0003697">
    <property type="term" value="F:single-stranded DNA binding"/>
    <property type="evidence" value="ECO:0007669"/>
    <property type="project" value="InterPro"/>
</dbReference>
<reference evidence="3" key="1">
    <citation type="journal article" date="2019" name="bioRxiv">
        <title>The Genome of the Zebra Mussel, Dreissena polymorpha: A Resource for Invasive Species Research.</title>
        <authorList>
            <person name="McCartney M.A."/>
            <person name="Auch B."/>
            <person name="Kono T."/>
            <person name="Mallez S."/>
            <person name="Zhang Y."/>
            <person name="Obille A."/>
            <person name="Becker A."/>
            <person name="Abrahante J.E."/>
            <person name="Garbe J."/>
            <person name="Badalamenti J.P."/>
            <person name="Herman A."/>
            <person name="Mangelson H."/>
            <person name="Liachko I."/>
            <person name="Sullivan S."/>
            <person name="Sone E.D."/>
            <person name="Koren S."/>
            <person name="Silverstein K.A.T."/>
            <person name="Beckman K.B."/>
            <person name="Gohl D.M."/>
        </authorList>
    </citation>
    <scope>NUCLEOTIDE SEQUENCE</scope>
    <source>
        <strain evidence="3">Duluth1</strain>
        <tissue evidence="3">Whole animal</tissue>
    </source>
</reference>
<protein>
    <submittedName>
        <fullName evidence="3">Uncharacterized protein</fullName>
    </submittedName>
</protein>
<dbReference type="Pfam" id="PF00436">
    <property type="entry name" value="SSB"/>
    <property type="match status" value="1"/>
</dbReference>
<accession>A0A9D4S3R5</accession>
<name>A0A9D4S3R5_DREPO</name>
<evidence type="ECO:0000256" key="2">
    <source>
        <dbReference type="PROSITE-ProRule" id="PRU00252"/>
    </source>
</evidence>
<dbReference type="PANTHER" id="PTHR10302:SF0">
    <property type="entry name" value="SINGLE-STRANDED DNA-BINDING PROTEIN, MITOCHONDRIAL"/>
    <property type="match status" value="1"/>
</dbReference>
<evidence type="ECO:0000313" key="4">
    <source>
        <dbReference type="Proteomes" id="UP000828390"/>
    </source>
</evidence>
<dbReference type="PROSITE" id="PS50935">
    <property type="entry name" value="SSB"/>
    <property type="match status" value="1"/>
</dbReference>
<dbReference type="Gene3D" id="2.40.50.140">
    <property type="entry name" value="Nucleic acid-binding proteins"/>
    <property type="match status" value="1"/>
</dbReference>